<name>A0A023BUE7_9FLAO</name>
<dbReference type="EMBL" id="AQRA01000005">
    <property type="protein sequence ID" value="EZH73626.1"/>
    <property type="molecule type" value="Genomic_DNA"/>
</dbReference>
<gene>
    <name evidence="3" type="primary">acpP</name>
    <name evidence="5" type="ORF">ATO12_16955</name>
</gene>
<keyword evidence="1 3" id="KW-0596">Phosphopantetheine</keyword>
<dbReference type="STRING" id="1317122.ATO12_16955"/>
<dbReference type="HAMAP" id="MF_01217">
    <property type="entry name" value="Acyl_carrier"/>
    <property type="match status" value="1"/>
</dbReference>
<dbReference type="Proteomes" id="UP000023541">
    <property type="component" value="Unassembled WGS sequence"/>
</dbReference>
<comment type="function">
    <text evidence="3">Carrier of the growing fatty acid chain in fatty acid biosynthesis.</text>
</comment>
<evidence type="ECO:0000256" key="1">
    <source>
        <dbReference type="ARBA" id="ARBA00022450"/>
    </source>
</evidence>
<comment type="caution">
    <text evidence="5">The sequence shown here is derived from an EMBL/GenBank/DDBJ whole genome shotgun (WGS) entry which is preliminary data.</text>
</comment>
<comment type="similarity">
    <text evidence="3">Belongs to the acyl carrier protein (ACP) family.</text>
</comment>
<reference evidence="5 6" key="1">
    <citation type="submission" date="2014-04" db="EMBL/GenBank/DDBJ databases">
        <title>Aquimarina sp. 22II-S11-z7 Genome Sequencing.</title>
        <authorList>
            <person name="Lai Q."/>
        </authorList>
    </citation>
    <scope>NUCLEOTIDE SEQUENCE [LARGE SCALE GENOMIC DNA]</scope>
    <source>
        <strain evidence="5 6">22II-S11-z7</strain>
    </source>
</reference>
<evidence type="ECO:0000313" key="6">
    <source>
        <dbReference type="Proteomes" id="UP000023541"/>
    </source>
</evidence>
<dbReference type="RefSeq" id="WP_024771999.1">
    <property type="nucleotide sequence ID" value="NZ_AQRA01000005.1"/>
</dbReference>
<keyword evidence="6" id="KW-1185">Reference proteome</keyword>
<dbReference type="AlphaFoldDB" id="A0A023BUE7"/>
<dbReference type="InterPro" id="IPR003231">
    <property type="entry name" value="ACP"/>
</dbReference>
<proteinExistence type="inferred from homology"/>
<dbReference type="GO" id="GO:0000036">
    <property type="term" value="F:acyl carrier activity"/>
    <property type="evidence" value="ECO:0007669"/>
    <property type="project" value="UniProtKB-UniRule"/>
</dbReference>
<keyword evidence="3" id="KW-0275">Fatty acid biosynthesis</keyword>
<dbReference type="UniPathway" id="UPA00094"/>
<comment type="subcellular location">
    <subcellularLocation>
        <location evidence="3">Cytoplasm</location>
    </subcellularLocation>
</comment>
<dbReference type="GO" id="GO:0005737">
    <property type="term" value="C:cytoplasm"/>
    <property type="evidence" value="ECO:0007669"/>
    <property type="project" value="UniProtKB-SubCell"/>
</dbReference>
<accession>A0A023BUE7</accession>
<evidence type="ECO:0000259" key="4">
    <source>
        <dbReference type="PROSITE" id="PS50075"/>
    </source>
</evidence>
<dbReference type="PROSITE" id="PS50075">
    <property type="entry name" value="CARRIER"/>
    <property type="match status" value="1"/>
</dbReference>
<comment type="pathway">
    <text evidence="3">Lipid metabolism; fatty acid biosynthesis.</text>
</comment>
<dbReference type="SUPFAM" id="SSF47336">
    <property type="entry name" value="ACP-like"/>
    <property type="match status" value="1"/>
</dbReference>
<dbReference type="eggNOG" id="COG0236">
    <property type="taxonomic scope" value="Bacteria"/>
</dbReference>
<keyword evidence="3" id="KW-0443">Lipid metabolism</keyword>
<keyword evidence="3" id="KW-0963">Cytoplasm</keyword>
<evidence type="ECO:0000256" key="2">
    <source>
        <dbReference type="ARBA" id="ARBA00022553"/>
    </source>
</evidence>
<comment type="PTM">
    <text evidence="3">4'-phosphopantetheine is transferred from CoA to a specific serine of apo-ACP by AcpS. This modification is essential for activity because fatty acids are bound in thioester linkage to the sulfhydryl of the prosthetic group.</text>
</comment>
<dbReference type="InterPro" id="IPR036736">
    <property type="entry name" value="ACP-like_sf"/>
</dbReference>
<dbReference type="Pfam" id="PF00550">
    <property type="entry name" value="PP-binding"/>
    <property type="match status" value="1"/>
</dbReference>
<sequence>MDKEVIIEKINDFLIDEFEVEGENISPEANLKETLELDSLDFVDLVVAVESNFGVKLIGEDFINVVTLQNFYDLIENKIKSL</sequence>
<organism evidence="5 6">
    <name type="scientific">Aquimarina atlantica</name>
    <dbReference type="NCBI Taxonomy" id="1317122"/>
    <lineage>
        <taxon>Bacteria</taxon>
        <taxon>Pseudomonadati</taxon>
        <taxon>Bacteroidota</taxon>
        <taxon>Flavobacteriia</taxon>
        <taxon>Flavobacteriales</taxon>
        <taxon>Flavobacteriaceae</taxon>
        <taxon>Aquimarina</taxon>
    </lineage>
</organism>
<dbReference type="InterPro" id="IPR009081">
    <property type="entry name" value="PP-bd_ACP"/>
</dbReference>
<keyword evidence="3" id="KW-0276">Fatty acid metabolism</keyword>
<evidence type="ECO:0000256" key="3">
    <source>
        <dbReference type="HAMAP-Rule" id="MF_01217"/>
    </source>
</evidence>
<dbReference type="OrthoDB" id="1004764at2"/>
<feature type="domain" description="Carrier" evidence="4">
    <location>
        <begin position="1"/>
        <end position="79"/>
    </location>
</feature>
<keyword evidence="3" id="KW-0444">Lipid biosynthesis</keyword>
<protein>
    <recommendedName>
        <fullName evidence="3">Acyl carrier protein</fullName>
        <shortName evidence="3">ACP</shortName>
    </recommendedName>
</protein>
<feature type="modified residue" description="O-(pantetheine 4'-phosphoryl)serine" evidence="3">
    <location>
        <position position="39"/>
    </location>
</feature>
<evidence type="ECO:0000313" key="5">
    <source>
        <dbReference type="EMBL" id="EZH73626.1"/>
    </source>
</evidence>
<keyword evidence="2 3" id="KW-0597">Phosphoprotein</keyword>
<dbReference type="Gene3D" id="1.10.1200.10">
    <property type="entry name" value="ACP-like"/>
    <property type="match status" value="1"/>
</dbReference>